<feature type="signal peptide" evidence="1">
    <location>
        <begin position="1"/>
        <end position="28"/>
    </location>
</feature>
<name>A0ABY5ZI98_9BACT</name>
<accession>A0ABY5ZI98</accession>
<organism evidence="2 3">
    <name type="scientific">Geoalkalibacter halelectricus</name>
    <dbReference type="NCBI Taxonomy" id="2847045"/>
    <lineage>
        <taxon>Bacteria</taxon>
        <taxon>Pseudomonadati</taxon>
        <taxon>Thermodesulfobacteriota</taxon>
        <taxon>Desulfuromonadia</taxon>
        <taxon>Desulfuromonadales</taxon>
        <taxon>Geoalkalibacteraceae</taxon>
        <taxon>Geoalkalibacter</taxon>
    </lineage>
</organism>
<keyword evidence="3" id="KW-1185">Reference proteome</keyword>
<keyword evidence="1" id="KW-0732">Signal</keyword>
<protein>
    <submittedName>
        <fullName evidence="2">DUF4198 domain-containing protein</fullName>
    </submittedName>
</protein>
<dbReference type="EMBL" id="CP092109">
    <property type="protein sequence ID" value="UWZ78870.1"/>
    <property type="molecule type" value="Genomic_DNA"/>
</dbReference>
<reference evidence="2" key="1">
    <citation type="journal article" date="2022" name="Environ. Microbiol.">
        <title>Geoalkalibacter halelectricus SAP #1 sp. nov. possessing extracellular electron transfer and mineral#reducing capabilities from a haloalkaline environment.</title>
        <authorList>
            <person name="Yadav S."/>
            <person name="Singh R."/>
            <person name="Sundharam S.S."/>
            <person name="Chaudhary S."/>
            <person name="Krishnamurthi S."/>
            <person name="Patil S.A."/>
        </authorList>
    </citation>
    <scope>NUCLEOTIDE SEQUENCE</scope>
    <source>
        <strain evidence="2">SAP-1</strain>
    </source>
</reference>
<evidence type="ECO:0000313" key="3">
    <source>
        <dbReference type="Proteomes" id="UP001060414"/>
    </source>
</evidence>
<gene>
    <name evidence="2" type="ORF">L9S41_14450</name>
</gene>
<dbReference type="RefSeq" id="WP_260747230.1">
    <property type="nucleotide sequence ID" value="NZ_CP092109.1"/>
</dbReference>
<dbReference type="InterPro" id="IPR019613">
    <property type="entry name" value="DUF4198"/>
</dbReference>
<evidence type="ECO:0000256" key="1">
    <source>
        <dbReference type="SAM" id="SignalP"/>
    </source>
</evidence>
<feature type="chain" id="PRO_5046172284" evidence="1">
    <location>
        <begin position="29"/>
        <end position="259"/>
    </location>
</feature>
<evidence type="ECO:0000313" key="2">
    <source>
        <dbReference type="EMBL" id="UWZ78870.1"/>
    </source>
</evidence>
<dbReference type="Proteomes" id="UP001060414">
    <property type="component" value="Chromosome"/>
</dbReference>
<sequence length="259" mass="27774">MCLRVRESLRCLTASLLLVGLVCSPALAHYPWLTVLEEEPLSFEVGWGHDFPRDGILAVERIASAQVVAPDGTRRALELQPGEVHALESVADAGLYILALTQVPSYYSVTAEGGRRGSRADYPEALSCSQSANSMKALIARGGAEGDPALVVGQPLEILPLVDPASLAVGEELPVRVLFRGLPFQGSLDATWDGYAGPDEYALSLETDAEGQARIPLSASGLWLIKAAMQEPHPQPEFCDYQTYTSTLTFRLPSAPSNP</sequence>
<proteinExistence type="predicted"/>
<dbReference type="Pfam" id="PF10670">
    <property type="entry name" value="DUF4198"/>
    <property type="match status" value="1"/>
</dbReference>